<sequence>MFGHSFSFLKMLRFLSALLPLLFVGLAMQAQEATDVAKGKADAGKQMEAVKQRLKKLSATEYDLDGIKINAASREVRIPAKVELKKAPIEYMLVHETGKTHESVLTTAISPTAIQLALLLANYQAASQGLLTHMPEAELPPWKEVAPTTAGANRLIIEVEWQAGGKTQTTPLATWVQNVDTRQPPPDLETWVFNGSYVDERGFIGEYEGSIIAVWVDRGALINSPAEGNWRDELWISRPDTIPDEGTPVTVIIRPPNPS</sequence>
<keyword evidence="3" id="KW-1185">Reference proteome</keyword>
<dbReference type="AlphaFoldDB" id="A0A1T4Z075"/>
<dbReference type="Proteomes" id="UP000190774">
    <property type="component" value="Unassembled WGS sequence"/>
</dbReference>
<evidence type="ECO:0000313" key="2">
    <source>
        <dbReference type="EMBL" id="SKB07208.1"/>
    </source>
</evidence>
<dbReference type="InterPro" id="IPR047750">
    <property type="entry name" value="YdjY-like"/>
</dbReference>
<organism evidence="2 3">
    <name type="scientific">Prosthecobacter debontii</name>
    <dbReference type="NCBI Taxonomy" id="48467"/>
    <lineage>
        <taxon>Bacteria</taxon>
        <taxon>Pseudomonadati</taxon>
        <taxon>Verrucomicrobiota</taxon>
        <taxon>Verrucomicrobiia</taxon>
        <taxon>Verrucomicrobiales</taxon>
        <taxon>Verrucomicrobiaceae</taxon>
        <taxon>Prosthecobacter</taxon>
    </lineage>
</organism>
<dbReference type="NCBIfam" id="NF040466">
    <property type="entry name" value="ydjY_domain"/>
    <property type="match status" value="1"/>
</dbReference>
<feature type="chain" id="PRO_5012233691" evidence="1">
    <location>
        <begin position="31"/>
        <end position="259"/>
    </location>
</feature>
<dbReference type="STRING" id="48467.SAMN02745166_04649"/>
<accession>A0A1T4Z075</accession>
<evidence type="ECO:0000313" key="3">
    <source>
        <dbReference type="Proteomes" id="UP000190774"/>
    </source>
</evidence>
<reference evidence="3" key="1">
    <citation type="submission" date="2017-02" db="EMBL/GenBank/DDBJ databases">
        <authorList>
            <person name="Varghese N."/>
            <person name="Submissions S."/>
        </authorList>
    </citation>
    <scope>NUCLEOTIDE SEQUENCE [LARGE SCALE GENOMIC DNA]</scope>
    <source>
        <strain evidence="3">ATCC 700200</strain>
    </source>
</reference>
<proteinExistence type="predicted"/>
<dbReference type="EMBL" id="FUYE01000022">
    <property type="protein sequence ID" value="SKB07208.1"/>
    <property type="molecule type" value="Genomic_DNA"/>
</dbReference>
<name>A0A1T4Z075_9BACT</name>
<protein>
    <submittedName>
        <fullName evidence="2">Uncharacterized protein</fullName>
    </submittedName>
</protein>
<evidence type="ECO:0000256" key="1">
    <source>
        <dbReference type="SAM" id="SignalP"/>
    </source>
</evidence>
<gene>
    <name evidence="2" type="ORF">SAMN02745166_04649</name>
</gene>
<keyword evidence="1" id="KW-0732">Signal</keyword>
<feature type="signal peptide" evidence="1">
    <location>
        <begin position="1"/>
        <end position="30"/>
    </location>
</feature>